<evidence type="ECO:0000313" key="3">
    <source>
        <dbReference type="Proteomes" id="UP000029095"/>
    </source>
</evidence>
<dbReference type="RefSeq" id="WP_043385710.1">
    <property type="nucleotide sequence ID" value="NZ_KN039950.1"/>
</dbReference>
<evidence type="ECO:0000313" key="2">
    <source>
        <dbReference type="EMBL" id="KFG71359.1"/>
    </source>
</evidence>
<name>A0A086MR41_9ACTN</name>
<organism evidence="2 3">
    <name type="scientific">Streptomyces mutabilis</name>
    <dbReference type="NCBI Taxonomy" id="67332"/>
    <lineage>
        <taxon>Bacteria</taxon>
        <taxon>Bacillati</taxon>
        <taxon>Actinomycetota</taxon>
        <taxon>Actinomycetes</taxon>
        <taxon>Kitasatosporales</taxon>
        <taxon>Streptomycetaceae</taxon>
        <taxon>Streptomyces</taxon>
    </lineage>
</organism>
<comment type="caution">
    <text evidence="2">The sequence shown here is derived from an EMBL/GenBank/DDBJ whole genome shotgun (WGS) entry which is preliminary data.</text>
</comment>
<protein>
    <submittedName>
        <fullName evidence="2">Uncharacterized protein</fullName>
    </submittedName>
</protein>
<dbReference type="Proteomes" id="UP000029095">
    <property type="component" value="Unassembled WGS sequence"/>
</dbReference>
<sequence>MTTSREEAARQADLTEMYSRVNQLFYTSKQAPVRTTTQTAHALERIYGGKVAAMAAAYNVKPRTVRRWLDGSRTPQGANAARLLRDATAAQTTKRGRERRARQAEHHRGHVLVPRVNNFTVRGSDAIRSRDINITLSGQDLAALARAESESEVDAIVQAGIASYFNGGVAGGFHPGDFGYDAGSLVFNVPVMTGSSRTGE</sequence>
<reference evidence="2 3" key="1">
    <citation type="submission" date="2014-05" db="EMBL/GenBank/DDBJ databases">
        <title>Complete genome sequence of the Streptomyces mutabilis TRM45540.</title>
        <authorList>
            <person name="Luo X."/>
            <person name="Zhang L."/>
        </authorList>
    </citation>
    <scope>NUCLEOTIDE SEQUENCE [LARGE SCALE GENOMIC DNA]</scope>
    <source>
        <strain evidence="2 3">TRM45540</strain>
    </source>
</reference>
<feature type="region of interest" description="Disordered" evidence="1">
    <location>
        <begin position="86"/>
        <end position="106"/>
    </location>
</feature>
<dbReference type="STRING" id="1915400.FM21_34235"/>
<dbReference type="EMBL" id="JNFQ01000007">
    <property type="protein sequence ID" value="KFG71359.1"/>
    <property type="molecule type" value="Genomic_DNA"/>
</dbReference>
<dbReference type="AlphaFoldDB" id="A0A086MR41"/>
<keyword evidence="3" id="KW-1185">Reference proteome</keyword>
<gene>
    <name evidence="2" type="ORF">FM21_34235</name>
</gene>
<dbReference type="HOGENOM" id="CLU_1365567_0_0_11"/>
<accession>A0A086MR41</accession>
<evidence type="ECO:0000256" key="1">
    <source>
        <dbReference type="SAM" id="MobiDB-lite"/>
    </source>
</evidence>
<proteinExistence type="predicted"/>